<keyword evidence="5" id="KW-0460">Magnesium</keyword>
<dbReference type="PRINTS" id="PR00509">
    <property type="entry name" value="PGMPMM"/>
</dbReference>
<comment type="similarity">
    <text evidence="2">Belongs to the phosphohexose mutase family.</text>
</comment>
<dbReference type="RefSeq" id="WP_202637088.1">
    <property type="nucleotide sequence ID" value="NZ_CP010554.1"/>
</dbReference>
<evidence type="ECO:0000259" key="9">
    <source>
        <dbReference type="Pfam" id="PF02879"/>
    </source>
</evidence>
<dbReference type="InterPro" id="IPR005841">
    <property type="entry name" value="Alpha-D-phosphohexomutase_SF"/>
</dbReference>
<keyword evidence="3" id="KW-0597">Phosphoprotein</keyword>
<dbReference type="GO" id="GO:0046872">
    <property type="term" value="F:metal ion binding"/>
    <property type="evidence" value="ECO:0007669"/>
    <property type="project" value="UniProtKB-KW"/>
</dbReference>
<dbReference type="Gene3D" id="3.40.120.10">
    <property type="entry name" value="Alpha-D-Glucose-1,6-Bisphosphate, subunit A, domain 3"/>
    <property type="match status" value="3"/>
</dbReference>
<dbReference type="GO" id="GO:0005975">
    <property type="term" value="P:carbohydrate metabolic process"/>
    <property type="evidence" value="ECO:0007669"/>
    <property type="project" value="InterPro"/>
</dbReference>
<evidence type="ECO:0000256" key="5">
    <source>
        <dbReference type="ARBA" id="ARBA00022842"/>
    </source>
</evidence>
<evidence type="ECO:0000256" key="1">
    <source>
        <dbReference type="ARBA" id="ARBA00001946"/>
    </source>
</evidence>
<sequence>MKNPAPEIFKAYDIRGIVDKTLTEDVVRLIGQALGSEARDQGVKAIAVGRDGRLSGPALSAALAEGILRTGVDVIDIGCVPTPLSYFAAHALGTDSCVSVTGSHNPPDYNGLKMVLAGQTLYGEMIQSLRHRITSADFSRGKGTLRHADVREQYLERIVSDVKLARPMKIVIDSGNGVAGAIAPELFHRLGCEVTELFCDVDGHFPNHHPDPSKPENLKDVQRALRETDAELGLAFDGDGDRLGVVTKEGEIIFPDRQLMLFAADVLTRNPGAQIIYDVKCSRWVAESIRFQGGKPLMWNTGHALIKTKLKETGAPLAGEMSGHMFFKERWYGFDDGLYAGARLLEIVSRWPDANWPLKHLPTALSTPEINIKMNEGEPHRLVARLQKSGRFPTARELITIDGVRAEYADGFGLVRASNTTPVVVLRFEADAKKALKRIQKEFKTALEAAWPGIKTDFGS</sequence>
<dbReference type="InterPro" id="IPR005845">
    <property type="entry name" value="A-D-PHexomutase_a/b/a-II"/>
</dbReference>
<protein>
    <submittedName>
        <fullName evidence="11">Phosphoglucomutase</fullName>
        <ecNumber evidence="11">5.4.2.2</ecNumber>
        <ecNumber evidence="11">5.4.2.8</ecNumber>
    </submittedName>
</protein>
<dbReference type="AlphaFoldDB" id="A0A0C5JPE0"/>
<feature type="domain" description="Alpha-D-phosphohexomutase alpha/beta/alpha" evidence="9">
    <location>
        <begin position="153"/>
        <end position="250"/>
    </location>
</feature>
<keyword evidence="4" id="KW-0479">Metal-binding</keyword>
<evidence type="ECO:0000259" key="10">
    <source>
        <dbReference type="Pfam" id="PF02880"/>
    </source>
</evidence>
<dbReference type="InterPro" id="IPR016055">
    <property type="entry name" value="A-D-PHexomutase_a/b/a-I/II/III"/>
</dbReference>
<feature type="domain" description="Alpha-D-phosphohexomutase alpha/beta/alpha" evidence="10">
    <location>
        <begin position="255"/>
        <end position="350"/>
    </location>
</feature>
<organism evidence="11 12">
    <name type="scientific">Rugosibacter aromaticivorans</name>
    <dbReference type="NCBI Taxonomy" id="1565605"/>
    <lineage>
        <taxon>Bacteria</taxon>
        <taxon>Pseudomonadati</taxon>
        <taxon>Pseudomonadota</taxon>
        <taxon>Betaproteobacteria</taxon>
        <taxon>Nitrosomonadales</taxon>
        <taxon>Sterolibacteriaceae</taxon>
        <taxon>Rugosibacter</taxon>
    </lineage>
</organism>
<dbReference type="Pfam" id="PF02878">
    <property type="entry name" value="PGM_PMM_I"/>
    <property type="match status" value="1"/>
</dbReference>
<feature type="domain" description="Alpha-D-phosphohexomutase alpha/beta/alpha" evidence="8">
    <location>
        <begin position="7"/>
        <end position="138"/>
    </location>
</feature>
<dbReference type="Proteomes" id="UP000061603">
    <property type="component" value="Chromosome"/>
</dbReference>
<dbReference type="Pfam" id="PF02880">
    <property type="entry name" value="PGM_PMM_III"/>
    <property type="match status" value="1"/>
</dbReference>
<dbReference type="EC" id="5.4.2.2" evidence="11"/>
<evidence type="ECO:0000313" key="11">
    <source>
        <dbReference type="EMBL" id="AJP49166.1"/>
    </source>
</evidence>
<dbReference type="CDD" id="cd03089">
    <property type="entry name" value="PMM_PGM"/>
    <property type="match status" value="1"/>
</dbReference>
<dbReference type="EC" id="5.4.2.8" evidence="11"/>
<dbReference type="SUPFAM" id="SSF55957">
    <property type="entry name" value="Phosphoglucomutase, C-terminal domain"/>
    <property type="match status" value="1"/>
</dbReference>
<dbReference type="InterPro" id="IPR005843">
    <property type="entry name" value="A-D-PHexomutase_C"/>
</dbReference>
<dbReference type="Pfam" id="PF00408">
    <property type="entry name" value="PGM_PMM_IV"/>
    <property type="match status" value="1"/>
</dbReference>
<dbReference type="PANTHER" id="PTHR43771">
    <property type="entry name" value="PHOSPHOMANNOMUTASE"/>
    <property type="match status" value="1"/>
</dbReference>
<dbReference type="GO" id="GO:0004614">
    <property type="term" value="F:phosphoglucomutase activity"/>
    <property type="evidence" value="ECO:0007669"/>
    <property type="project" value="UniProtKB-EC"/>
</dbReference>
<feature type="domain" description="Alpha-D-phosphohexomutase C-terminal" evidence="7">
    <location>
        <begin position="369"/>
        <end position="444"/>
    </location>
</feature>
<gene>
    <name evidence="11" type="ORF">PG1C_13465</name>
</gene>
<dbReference type="EMBL" id="CP010554">
    <property type="protein sequence ID" value="AJP49166.1"/>
    <property type="molecule type" value="Genomic_DNA"/>
</dbReference>
<dbReference type="Pfam" id="PF02879">
    <property type="entry name" value="PGM_PMM_II"/>
    <property type="match status" value="1"/>
</dbReference>
<dbReference type="GO" id="GO:0004615">
    <property type="term" value="F:phosphomannomutase activity"/>
    <property type="evidence" value="ECO:0007669"/>
    <property type="project" value="UniProtKB-EC"/>
</dbReference>
<dbReference type="STRING" id="1565605.PG1C_13465"/>
<proteinExistence type="inferred from homology"/>
<evidence type="ECO:0000256" key="3">
    <source>
        <dbReference type="ARBA" id="ARBA00022553"/>
    </source>
</evidence>
<comment type="cofactor">
    <cofactor evidence="1">
        <name>Mg(2+)</name>
        <dbReference type="ChEBI" id="CHEBI:18420"/>
    </cofactor>
</comment>
<evidence type="ECO:0000256" key="2">
    <source>
        <dbReference type="ARBA" id="ARBA00010231"/>
    </source>
</evidence>
<dbReference type="PANTHER" id="PTHR43771:SF2">
    <property type="entry name" value="PHOSPHOMANNOMUTASE_PHOSPHOGLUCOMUTASE"/>
    <property type="match status" value="1"/>
</dbReference>
<dbReference type="HOGENOM" id="CLU_016950_9_1_4"/>
<dbReference type="InterPro" id="IPR005844">
    <property type="entry name" value="A-D-PHexomutase_a/b/a-I"/>
</dbReference>
<keyword evidence="6 11" id="KW-0413">Isomerase</keyword>
<reference evidence="11 12" key="1">
    <citation type="journal article" date="2015" name="Genome Announc.">
        <title>Complete Genome Sequence of a Novel Bacterium within the Family Rhodocyclaceae That Degrades Polycyclic Aromatic Hydrocarbons.</title>
        <authorList>
            <person name="Singleton D.R."/>
            <person name="Dickey A.N."/>
            <person name="Scholl E.H."/>
            <person name="Wright F.A."/>
            <person name="Aitken M.D."/>
        </authorList>
    </citation>
    <scope>NUCLEOTIDE SEQUENCE [LARGE SCALE GENOMIC DNA]</scope>
    <source>
        <strain evidence="12">PG1-Ca6</strain>
    </source>
</reference>
<dbReference type="InterPro" id="IPR005846">
    <property type="entry name" value="A-D-PHexomutase_a/b/a-III"/>
</dbReference>
<name>A0A0C5JPE0_9PROT</name>
<evidence type="ECO:0000259" key="8">
    <source>
        <dbReference type="Pfam" id="PF02878"/>
    </source>
</evidence>
<evidence type="ECO:0000259" key="7">
    <source>
        <dbReference type="Pfam" id="PF00408"/>
    </source>
</evidence>
<accession>A0A0C5JPE0</accession>
<evidence type="ECO:0000256" key="6">
    <source>
        <dbReference type="ARBA" id="ARBA00023235"/>
    </source>
</evidence>
<evidence type="ECO:0000256" key="4">
    <source>
        <dbReference type="ARBA" id="ARBA00022723"/>
    </source>
</evidence>
<dbReference type="KEGG" id="rbu:PG1C_13465"/>
<dbReference type="InterPro" id="IPR036900">
    <property type="entry name" value="A-D-PHexomutase_C_sf"/>
</dbReference>
<keyword evidence="12" id="KW-1185">Reference proteome</keyword>
<dbReference type="SUPFAM" id="SSF53738">
    <property type="entry name" value="Phosphoglucomutase, first 3 domains"/>
    <property type="match status" value="3"/>
</dbReference>
<dbReference type="PATRIC" id="fig|1565605.3.peg.2850"/>
<evidence type="ECO:0000313" key="12">
    <source>
        <dbReference type="Proteomes" id="UP000061603"/>
    </source>
</evidence>
<dbReference type="Gene3D" id="3.30.310.50">
    <property type="entry name" value="Alpha-D-phosphohexomutase, C-terminal domain"/>
    <property type="match status" value="1"/>
</dbReference>